<sequence>MPRTVKIAVIGSGLAGLTVAHLLGEPAINGVELEVHLFERASSLGMDSSSVSVPLSEKGGEWRIDVPMRSFQGGYYPQLIKLYKSLGVAFRQADFSYSFSLLSPPAKGTQRRITTTMIYNGASGREGISMPSALNDPCRDAQAQHAPVLRRAWLWLATRAAFALATLTIVWNYLRLLTLSVPCLRPAGLETQSFGEWRAATAPRSAVARWCGMDAAWMAFTAQVLVPLFSAVCTASEPDIMDHPVEEFLGAHTRARLRLSPRRLHMA</sequence>
<dbReference type="InterPro" id="IPR036188">
    <property type="entry name" value="FAD/NAD-bd_sf"/>
</dbReference>
<dbReference type="Pfam" id="PF13450">
    <property type="entry name" value="NAD_binding_8"/>
    <property type="match status" value="1"/>
</dbReference>
<dbReference type="OrthoDB" id="1111734at2759"/>
<evidence type="ECO:0000313" key="3">
    <source>
        <dbReference type="EMBL" id="KZP32448.1"/>
    </source>
</evidence>
<accession>A0A166V8A3</accession>
<reference evidence="3 4" key="1">
    <citation type="journal article" date="2016" name="Mol. Biol. Evol.">
        <title>Comparative Genomics of Early-Diverging Mushroom-Forming Fungi Provides Insights into the Origins of Lignocellulose Decay Capabilities.</title>
        <authorList>
            <person name="Nagy L.G."/>
            <person name="Riley R."/>
            <person name="Tritt A."/>
            <person name="Adam C."/>
            <person name="Daum C."/>
            <person name="Floudas D."/>
            <person name="Sun H."/>
            <person name="Yadav J.S."/>
            <person name="Pangilinan J."/>
            <person name="Larsson K.H."/>
            <person name="Matsuura K."/>
            <person name="Barry K."/>
            <person name="Labutti K."/>
            <person name="Kuo R."/>
            <person name="Ohm R.A."/>
            <person name="Bhattacharya S.S."/>
            <person name="Shirouzu T."/>
            <person name="Yoshinaga Y."/>
            <person name="Martin F.M."/>
            <person name="Grigoriev I.V."/>
            <person name="Hibbett D.S."/>
        </authorList>
    </citation>
    <scope>NUCLEOTIDE SEQUENCE [LARGE SCALE GENOMIC DNA]</scope>
    <source>
        <strain evidence="3 4">CBS 109695</strain>
    </source>
</reference>
<evidence type="ECO:0000256" key="2">
    <source>
        <dbReference type="SAM" id="SignalP"/>
    </source>
</evidence>
<keyword evidence="1" id="KW-1133">Transmembrane helix</keyword>
<dbReference type="EMBL" id="KV417486">
    <property type="protein sequence ID" value="KZP32448.1"/>
    <property type="molecule type" value="Genomic_DNA"/>
</dbReference>
<keyword evidence="1" id="KW-0472">Membrane</keyword>
<dbReference type="STRING" id="436010.A0A166V8A3"/>
<gene>
    <name evidence="3" type="ORF">FIBSPDRAFT_848865</name>
</gene>
<dbReference type="Gene3D" id="3.50.50.60">
    <property type="entry name" value="FAD/NAD(P)-binding domain"/>
    <property type="match status" value="1"/>
</dbReference>
<dbReference type="SUPFAM" id="SSF51905">
    <property type="entry name" value="FAD/NAD(P)-binding domain"/>
    <property type="match status" value="1"/>
</dbReference>
<evidence type="ECO:0000313" key="4">
    <source>
        <dbReference type="Proteomes" id="UP000076532"/>
    </source>
</evidence>
<dbReference type="PANTHER" id="PTHR42923">
    <property type="entry name" value="PROTOPORPHYRINOGEN OXIDASE"/>
    <property type="match status" value="1"/>
</dbReference>
<protein>
    <recommendedName>
        <fullName evidence="5">Amine oxidase domain-containing protein</fullName>
    </recommendedName>
</protein>
<dbReference type="Proteomes" id="UP000076532">
    <property type="component" value="Unassembled WGS sequence"/>
</dbReference>
<name>A0A166V8A3_9AGAM</name>
<dbReference type="AlphaFoldDB" id="A0A166V8A3"/>
<dbReference type="InterPro" id="IPR050464">
    <property type="entry name" value="Zeta_carotene_desat/Oxidored"/>
</dbReference>
<proteinExistence type="predicted"/>
<keyword evidence="1" id="KW-0812">Transmembrane</keyword>
<keyword evidence="4" id="KW-1185">Reference proteome</keyword>
<organism evidence="3 4">
    <name type="scientific">Athelia psychrophila</name>
    <dbReference type="NCBI Taxonomy" id="1759441"/>
    <lineage>
        <taxon>Eukaryota</taxon>
        <taxon>Fungi</taxon>
        <taxon>Dikarya</taxon>
        <taxon>Basidiomycota</taxon>
        <taxon>Agaricomycotina</taxon>
        <taxon>Agaricomycetes</taxon>
        <taxon>Agaricomycetidae</taxon>
        <taxon>Atheliales</taxon>
        <taxon>Atheliaceae</taxon>
        <taxon>Athelia</taxon>
    </lineage>
</organism>
<feature type="non-terminal residue" evidence="3">
    <location>
        <position position="267"/>
    </location>
</feature>
<dbReference type="GO" id="GO:0016491">
    <property type="term" value="F:oxidoreductase activity"/>
    <property type="evidence" value="ECO:0007669"/>
    <property type="project" value="TreeGrafter"/>
</dbReference>
<feature type="transmembrane region" description="Helical" evidence="1">
    <location>
        <begin position="152"/>
        <end position="174"/>
    </location>
</feature>
<feature type="chain" id="PRO_5007881070" description="Amine oxidase domain-containing protein" evidence="2">
    <location>
        <begin position="21"/>
        <end position="267"/>
    </location>
</feature>
<feature type="signal peptide" evidence="2">
    <location>
        <begin position="1"/>
        <end position="20"/>
    </location>
</feature>
<dbReference type="PANTHER" id="PTHR42923:SF17">
    <property type="entry name" value="AMINE OXIDASE DOMAIN-CONTAINING PROTEIN"/>
    <property type="match status" value="1"/>
</dbReference>
<evidence type="ECO:0000256" key="1">
    <source>
        <dbReference type="SAM" id="Phobius"/>
    </source>
</evidence>
<evidence type="ECO:0008006" key="5">
    <source>
        <dbReference type="Google" id="ProtNLM"/>
    </source>
</evidence>
<keyword evidence="2" id="KW-0732">Signal</keyword>